<dbReference type="InterPro" id="IPR008278">
    <property type="entry name" value="4-PPantetheinyl_Trfase_dom"/>
</dbReference>
<evidence type="ECO:0000259" key="3">
    <source>
        <dbReference type="Pfam" id="PF01648"/>
    </source>
</evidence>
<proteinExistence type="inferred from homology"/>
<accession>A0A916XJ71</accession>
<evidence type="ECO:0000313" key="4">
    <source>
        <dbReference type="EMBL" id="GGC74394.1"/>
    </source>
</evidence>
<protein>
    <submittedName>
        <fullName evidence="4">4'-phosphopantetheinyl transferase</fullName>
    </submittedName>
</protein>
<dbReference type="GO" id="GO:0005829">
    <property type="term" value="C:cytosol"/>
    <property type="evidence" value="ECO:0007669"/>
    <property type="project" value="TreeGrafter"/>
</dbReference>
<dbReference type="RefSeq" id="WP_188627755.1">
    <property type="nucleotide sequence ID" value="NZ_BMIL01000011.1"/>
</dbReference>
<dbReference type="InterPro" id="IPR050559">
    <property type="entry name" value="P-Pant_transferase_sf"/>
</dbReference>
<dbReference type="GO" id="GO:0008897">
    <property type="term" value="F:holo-[acyl-carrier-protein] synthase activity"/>
    <property type="evidence" value="ECO:0007669"/>
    <property type="project" value="InterPro"/>
</dbReference>
<dbReference type="EMBL" id="BMIL01000011">
    <property type="protein sequence ID" value="GGC74394.1"/>
    <property type="molecule type" value="Genomic_DNA"/>
</dbReference>
<dbReference type="PANTHER" id="PTHR12215">
    <property type="entry name" value="PHOSPHOPANTETHEINE TRANSFERASE"/>
    <property type="match status" value="1"/>
</dbReference>
<evidence type="ECO:0000313" key="5">
    <source>
        <dbReference type="Proteomes" id="UP000651668"/>
    </source>
</evidence>
<name>A0A916XJ71_9SPHI</name>
<dbReference type="SUPFAM" id="SSF56214">
    <property type="entry name" value="4'-phosphopantetheinyl transferase"/>
    <property type="match status" value="2"/>
</dbReference>
<evidence type="ECO:0000256" key="2">
    <source>
        <dbReference type="ARBA" id="ARBA00022679"/>
    </source>
</evidence>
<dbReference type="AlphaFoldDB" id="A0A916XJ71"/>
<dbReference type="GO" id="GO:0019878">
    <property type="term" value="P:lysine biosynthetic process via aminoadipic acid"/>
    <property type="evidence" value="ECO:0007669"/>
    <property type="project" value="TreeGrafter"/>
</dbReference>
<dbReference type="PANTHER" id="PTHR12215:SF10">
    <property type="entry name" value="L-AMINOADIPATE-SEMIALDEHYDE DEHYDROGENASE-PHOSPHOPANTETHEINYL TRANSFERASE"/>
    <property type="match status" value="1"/>
</dbReference>
<dbReference type="Gene3D" id="3.90.470.20">
    <property type="entry name" value="4'-phosphopantetheinyl transferase domain"/>
    <property type="match status" value="1"/>
</dbReference>
<reference evidence="4" key="1">
    <citation type="journal article" date="2014" name="Int. J. Syst. Evol. Microbiol.">
        <title>Complete genome sequence of Corynebacterium casei LMG S-19264T (=DSM 44701T), isolated from a smear-ripened cheese.</title>
        <authorList>
            <consortium name="US DOE Joint Genome Institute (JGI-PGF)"/>
            <person name="Walter F."/>
            <person name="Albersmeier A."/>
            <person name="Kalinowski J."/>
            <person name="Ruckert C."/>
        </authorList>
    </citation>
    <scope>NUCLEOTIDE SEQUENCE</scope>
    <source>
        <strain evidence="4">CGMCC 1.15343</strain>
    </source>
</reference>
<comment type="caution">
    <text evidence="4">The sequence shown here is derived from an EMBL/GenBank/DDBJ whole genome shotgun (WGS) entry which is preliminary data.</text>
</comment>
<gene>
    <name evidence="4" type="primary">sfp</name>
    <name evidence="4" type="ORF">GCM10011387_30090</name>
</gene>
<comment type="similarity">
    <text evidence="1">Belongs to the P-Pant transferase superfamily. Gsp/Sfp/HetI/AcpT family.</text>
</comment>
<keyword evidence="2 4" id="KW-0808">Transferase</keyword>
<keyword evidence="5" id="KW-1185">Reference proteome</keyword>
<dbReference type="Pfam" id="PF01648">
    <property type="entry name" value="ACPS"/>
    <property type="match status" value="1"/>
</dbReference>
<dbReference type="Proteomes" id="UP000651668">
    <property type="component" value="Unassembled WGS sequence"/>
</dbReference>
<dbReference type="GO" id="GO:0000287">
    <property type="term" value="F:magnesium ion binding"/>
    <property type="evidence" value="ECO:0007669"/>
    <property type="project" value="InterPro"/>
</dbReference>
<feature type="domain" description="4'-phosphopantetheinyl transferase" evidence="3">
    <location>
        <begin position="107"/>
        <end position="185"/>
    </location>
</feature>
<dbReference type="InterPro" id="IPR037143">
    <property type="entry name" value="4-PPantetheinyl_Trfase_dom_sf"/>
</dbReference>
<reference evidence="4" key="2">
    <citation type="submission" date="2020-09" db="EMBL/GenBank/DDBJ databases">
        <authorList>
            <person name="Sun Q."/>
            <person name="Zhou Y."/>
        </authorList>
    </citation>
    <scope>NUCLEOTIDE SEQUENCE</scope>
    <source>
        <strain evidence="4">CGMCC 1.15343</strain>
    </source>
</reference>
<organism evidence="4 5">
    <name type="scientific">Pedobacter quisquiliarum</name>
    <dbReference type="NCBI Taxonomy" id="1834438"/>
    <lineage>
        <taxon>Bacteria</taxon>
        <taxon>Pseudomonadati</taxon>
        <taxon>Bacteroidota</taxon>
        <taxon>Sphingobacteriia</taxon>
        <taxon>Sphingobacteriales</taxon>
        <taxon>Sphingobacteriaceae</taxon>
        <taxon>Pedobacter</taxon>
    </lineage>
</organism>
<evidence type="ECO:0000256" key="1">
    <source>
        <dbReference type="ARBA" id="ARBA00010990"/>
    </source>
</evidence>
<sequence length="215" mass="24867">MPVILNKIIDEHTRLAVWKIEETEEELFGGLQLKTHELDFIASLNNGKRLLHWLSTRLLLRRMLQTNDYIDSRMDDQGKPYLVNGDYQISFSHSFDYASVMISKNKQVGVDIELIKDKIQKIKHKFLKPAELAGLADKNNTLALYICWCAKEAIYKWYGKKGLEFKKHIDIYPFTPQDEGVVQARAVLPEGEVLLEVPYFKVEENYMLGYVAAAL</sequence>